<dbReference type="RefSeq" id="WP_150643152.1">
    <property type="nucleotide sequence ID" value="NZ_CABVHQ010000030.1"/>
</dbReference>
<organism evidence="1 2">
    <name type="scientific">Pseudomonas fluorescens</name>
    <dbReference type="NCBI Taxonomy" id="294"/>
    <lineage>
        <taxon>Bacteria</taxon>
        <taxon>Pseudomonadati</taxon>
        <taxon>Pseudomonadota</taxon>
        <taxon>Gammaproteobacteria</taxon>
        <taxon>Pseudomonadales</taxon>
        <taxon>Pseudomonadaceae</taxon>
        <taxon>Pseudomonas</taxon>
    </lineage>
</organism>
<dbReference type="OrthoDB" id="7002646at2"/>
<dbReference type="Proteomes" id="UP000337909">
    <property type="component" value="Unassembled WGS sequence"/>
</dbReference>
<reference evidence="1 2" key="1">
    <citation type="submission" date="2019-09" db="EMBL/GenBank/DDBJ databases">
        <authorList>
            <person name="Chandra G."/>
            <person name="Truman W A."/>
        </authorList>
    </citation>
    <scope>NUCLEOTIDE SEQUENCE [LARGE SCALE GENOMIC DNA]</scope>
    <source>
        <strain evidence="1">PS691</strain>
    </source>
</reference>
<sequence>MSNSNVLADSNMLSSLAAYDAVMGLSSRQTVRWGNLLFKIIEGRLLPLVMEAAGRAEGYALGLRDAGVITEVQRNRMACVALAVTADKIHSLPPMCKGIQDLATDPVAS</sequence>
<evidence type="ECO:0000313" key="1">
    <source>
        <dbReference type="EMBL" id="VVO08803.1"/>
    </source>
</evidence>
<gene>
    <name evidence="1" type="ORF">PS691_03233</name>
</gene>
<dbReference type="EMBL" id="CABVHQ010000030">
    <property type="protein sequence ID" value="VVO08803.1"/>
    <property type="molecule type" value="Genomic_DNA"/>
</dbReference>
<name>A0A5E7CUY7_PSEFL</name>
<evidence type="ECO:0000313" key="2">
    <source>
        <dbReference type="Proteomes" id="UP000337909"/>
    </source>
</evidence>
<dbReference type="AlphaFoldDB" id="A0A5E7CUY7"/>
<protein>
    <submittedName>
        <fullName evidence="1">Uncharacterized protein</fullName>
    </submittedName>
</protein>
<proteinExistence type="predicted"/>
<accession>A0A5E7CUY7</accession>